<dbReference type="EMBL" id="JAPFFJ010000014">
    <property type="protein sequence ID" value="KAJ6410501.1"/>
    <property type="molecule type" value="Genomic_DNA"/>
</dbReference>
<keyword evidence="2" id="KW-1185">Reference proteome</keyword>
<name>A0AAD6NZD8_9ROSI</name>
<dbReference type="AlphaFoldDB" id="A0AAD6NZD8"/>
<dbReference type="Proteomes" id="UP001162972">
    <property type="component" value="Chromosome 15Z"/>
</dbReference>
<sequence length="36" mass="4119">MMTKLTDMYRVWKGVSISNDYALKIMMLSCDSLCGI</sequence>
<gene>
    <name evidence="1" type="ORF">OIU84_007279</name>
</gene>
<comment type="caution">
    <text evidence="1">The sequence shown here is derived from an EMBL/GenBank/DDBJ whole genome shotgun (WGS) entry which is preliminary data.</text>
</comment>
<evidence type="ECO:0000313" key="1">
    <source>
        <dbReference type="EMBL" id="KAJ6410501.1"/>
    </source>
</evidence>
<evidence type="ECO:0000313" key="2">
    <source>
        <dbReference type="Proteomes" id="UP001162972"/>
    </source>
</evidence>
<accession>A0AAD6NZD8</accession>
<protein>
    <submittedName>
        <fullName evidence="1">Uncharacterized protein</fullName>
    </submittedName>
</protein>
<reference evidence="1 2" key="1">
    <citation type="journal article" date="2023" name="Int. J. Mol. Sci.">
        <title>De Novo Assembly and Annotation of 11 Diverse Shrub Willow (Salix) Genomes Reveals Novel Gene Organization in Sex-Linked Regions.</title>
        <authorList>
            <person name="Hyden B."/>
            <person name="Feng K."/>
            <person name="Yates T.B."/>
            <person name="Jawdy S."/>
            <person name="Cereghino C."/>
            <person name="Smart L.B."/>
            <person name="Muchero W."/>
        </authorList>
    </citation>
    <scope>NUCLEOTIDE SEQUENCE [LARGE SCALE GENOMIC DNA]</scope>
    <source>
        <tissue evidence="1">Shoot tip</tissue>
    </source>
</reference>
<proteinExistence type="predicted"/>
<organism evidence="1 2">
    <name type="scientific">Salix udensis</name>
    <dbReference type="NCBI Taxonomy" id="889485"/>
    <lineage>
        <taxon>Eukaryota</taxon>
        <taxon>Viridiplantae</taxon>
        <taxon>Streptophyta</taxon>
        <taxon>Embryophyta</taxon>
        <taxon>Tracheophyta</taxon>
        <taxon>Spermatophyta</taxon>
        <taxon>Magnoliopsida</taxon>
        <taxon>eudicotyledons</taxon>
        <taxon>Gunneridae</taxon>
        <taxon>Pentapetalae</taxon>
        <taxon>rosids</taxon>
        <taxon>fabids</taxon>
        <taxon>Malpighiales</taxon>
        <taxon>Salicaceae</taxon>
        <taxon>Saliceae</taxon>
        <taxon>Salix</taxon>
    </lineage>
</organism>